<evidence type="ECO:0000256" key="3">
    <source>
        <dbReference type="ARBA" id="ARBA00038458"/>
    </source>
</evidence>
<keyword evidence="1" id="KW-0808">Transferase</keyword>
<dbReference type="Gene3D" id="3.40.50.150">
    <property type="entry name" value="Vaccinia Virus protein VP39"/>
    <property type="match status" value="1"/>
</dbReference>
<reference evidence="6" key="2">
    <citation type="submission" date="2021-01" db="EMBL/GenBank/DDBJ databases">
        <authorList>
            <person name="Schikora-Tamarit M.A."/>
        </authorList>
    </citation>
    <scope>NUCLEOTIDE SEQUENCE</scope>
    <source>
        <strain evidence="6">CBS2887</strain>
    </source>
</reference>
<organism evidence="6 7">
    <name type="scientific">Wickerhamomyces pijperi</name>
    <name type="common">Yeast</name>
    <name type="synonym">Pichia pijperi</name>
    <dbReference type="NCBI Taxonomy" id="599730"/>
    <lineage>
        <taxon>Eukaryota</taxon>
        <taxon>Fungi</taxon>
        <taxon>Dikarya</taxon>
        <taxon>Ascomycota</taxon>
        <taxon>Saccharomycotina</taxon>
        <taxon>Saccharomycetes</taxon>
        <taxon>Phaffomycetales</taxon>
        <taxon>Wickerhamomycetaceae</taxon>
        <taxon>Wickerhamomyces</taxon>
    </lineage>
</organism>
<dbReference type="PANTHER" id="PTHR14614:SF109">
    <property type="entry name" value="RIBOSOMAL LYSINE N-METHYLTRANSFERASE 5"/>
    <property type="match status" value="1"/>
</dbReference>
<dbReference type="AlphaFoldDB" id="A0A9P8PRF1"/>
<keyword evidence="7" id="KW-1185">Reference proteome</keyword>
<dbReference type="EMBL" id="JAEUBG010005308">
    <property type="protein sequence ID" value="KAH3676227.1"/>
    <property type="molecule type" value="Genomic_DNA"/>
</dbReference>
<evidence type="ECO:0000256" key="5">
    <source>
        <dbReference type="SAM" id="MobiDB-lite"/>
    </source>
</evidence>
<feature type="region of interest" description="Disordered" evidence="5">
    <location>
        <begin position="178"/>
        <end position="211"/>
    </location>
</feature>
<proteinExistence type="inferred from homology"/>
<keyword evidence="1" id="KW-0489">Methyltransferase</keyword>
<evidence type="ECO:0000313" key="6">
    <source>
        <dbReference type="EMBL" id="KAH3676227.1"/>
    </source>
</evidence>
<feature type="compositionally biased region" description="Basic residues" evidence="5">
    <location>
        <begin position="192"/>
        <end position="211"/>
    </location>
</feature>
<dbReference type="GO" id="GO:0032259">
    <property type="term" value="P:methylation"/>
    <property type="evidence" value="ECO:0007669"/>
    <property type="project" value="UniProtKB-KW"/>
</dbReference>
<evidence type="ECO:0000256" key="1">
    <source>
        <dbReference type="ARBA" id="ARBA00022603"/>
    </source>
</evidence>
<protein>
    <recommendedName>
        <fullName evidence="4">Ribosomal lysine N-methyltransferase 5</fullName>
    </recommendedName>
</protein>
<keyword evidence="2" id="KW-0949">S-adenosyl-L-methionine</keyword>
<name>A0A9P8PRF1_WICPI</name>
<dbReference type="Proteomes" id="UP000774326">
    <property type="component" value="Unassembled WGS sequence"/>
</dbReference>
<evidence type="ECO:0000313" key="7">
    <source>
        <dbReference type="Proteomes" id="UP000774326"/>
    </source>
</evidence>
<reference evidence="6" key="1">
    <citation type="journal article" date="2021" name="Open Biol.">
        <title>Shared evolutionary footprints suggest mitochondrial oxidative damage underlies multiple complex I losses in fungi.</title>
        <authorList>
            <person name="Schikora-Tamarit M.A."/>
            <person name="Marcet-Houben M."/>
            <person name="Nosek J."/>
            <person name="Gabaldon T."/>
        </authorList>
    </citation>
    <scope>NUCLEOTIDE SEQUENCE</scope>
    <source>
        <strain evidence="6">CBS2887</strain>
    </source>
</reference>
<evidence type="ECO:0000256" key="4">
    <source>
        <dbReference type="ARBA" id="ARBA00039932"/>
    </source>
</evidence>
<dbReference type="GO" id="GO:0005829">
    <property type="term" value="C:cytosol"/>
    <property type="evidence" value="ECO:0007669"/>
    <property type="project" value="TreeGrafter"/>
</dbReference>
<accession>A0A9P8PRF1</accession>
<dbReference type="PANTHER" id="PTHR14614">
    <property type="entry name" value="HEPATOCELLULAR CARCINOMA-ASSOCIATED ANTIGEN"/>
    <property type="match status" value="1"/>
</dbReference>
<comment type="caution">
    <text evidence="6">The sequence shown here is derived from an EMBL/GenBank/DDBJ whole genome shotgun (WGS) entry which is preliminary data.</text>
</comment>
<gene>
    <name evidence="6" type="ORF">WICPIJ_009187</name>
</gene>
<dbReference type="InterPro" id="IPR019410">
    <property type="entry name" value="Methyltransf_16"/>
</dbReference>
<dbReference type="InterPro" id="IPR029063">
    <property type="entry name" value="SAM-dependent_MTases_sf"/>
</dbReference>
<dbReference type="Pfam" id="PF10294">
    <property type="entry name" value="Methyltransf_16"/>
    <property type="match status" value="1"/>
</dbReference>
<sequence>MDTNTLFSHLTQITTDTLDDHISDLYILQTNSSHHDDTSPSGTKLGMYSGKSSHVKLTNIVNDKDQSVTEEYTFEQSISNLNNTASSTGFVLWKISVPFLNWLLVCPYYRDLIHPSNPNDRKFILELGSGVSGLFSCFVGRVSGNRYVATDQYHLMKLLKKNIGSGLDSLGVSPFHTSTIGGGEEEEEHGHVSKKMKSKSNNNKKKSHHAKHQVPTIDAICYDWENIEQGQYELSQILSEHNEPAHNSKPDLILGCDIVYNDYLVPHLVNALDSLSGEHTVCLIGLQLRLLENIELFVAELLDRGFEVYQHMETVLSDEINNSGPFVIYYIRRRNEK</sequence>
<dbReference type="GO" id="GO:0008757">
    <property type="term" value="F:S-adenosylmethionine-dependent methyltransferase activity"/>
    <property type="evidence" value="ECO:0007669"/>
    <property type="project" value="UniProtKB-ARBA"/>
</dbReference>
<comment type="similarity">
    <text evidence="3">Belongs to the class I-like SAM-binding methyltransferase superfamily. RKM5 family.</text>
</comment>
<evidence type="ECO:0000256" key="2">
    <source>
        <dbReference type="ARBA" id="ARBA00022691"/>
    </source>
</evidence>
<dbReference type="OrthoDB" id="2529286at2759"/>
<dbReference type="GO" id="GO:0032991">
    <property type="term" value="C:protein-containing complex"/>
    <property type="evidence" value="ECO:0007669"/>
    <property type="project" value="TreeGrafter"/>
</dbReference>